<evidence type="ECO:0000256" key="2">
    <source>
        <dbReference type="ARBA" id="ARBA00022490"/>
    </source>
</evidence>
<comment type="subcellular location">
    <subcellularLocation>
        <location evidence="1">Nucleus</location>
    </subcellularLocation>
</comment>
<dbReference type="CDD" id="cd21502">
    <property type="entry name" value="vWA_BABAM1"/>
    <property type="match status" value="1"/>
</dbReference>
<dbReference type="AlphaFoldDB" id="A0A7R9YT64"/>
<dbReference type="PANTHER" id="PTHR15660:SF1">
    <property type="entry name" value="BRISC AND BRCA1-A COMPLEX MEMBER 1"/>
    <property type="match status" value="1"/>
</dbReference>
<organism evidence="7">
    <name type="scientific">Chlamydomonas euryale</name>
    <dbReference type="NCBI Taxonomy" id="1486919"/>
    <lineage>
        <taxon>Eukaryota</taxon>
        <taxon>Viridiplantae</taxon>
        <taxon>Chlorophyta</taxon>
        <taxon>core chlorophytes</taxon>
        <taxon>Chlorophyceae</taxon>
        <taxon>CS clade</taxon>
        <taxon>Chlamydomonadales</taxon>
        <taxon>Chlamydomonadaceae</taxon>
        <taxon>Chlamydomonas</taxon>
    </lineage>
</organism>
<feature type="compositionally biased region" description="Polar residues" evidence="6">
    <location>
        <begin position="274"/>
        <end position="290"/>
    </location>
</feature>
<dbReference type="GO" id="GO:0070552">
    <property type="term" value="C:BRISC complex"/>
    <property type="evidence" value="ECO:0007669"/>
    <property type="project" value="InterPro"/>
</dbReference>
<evidence type="ECO:0000256" key="5">
    <source>
        <dbReference type="ARBA" id="ARBA00023242"/>
    </source>
</evidence>
<feature type="region of interest" description="Disordered" evidence="6">
    <location>
        <begin position="274"/>
        <end position="345"/>
    </location>
</feature>
<keyword evidence="3" id="KW-0227">DNA damage</keyword>
<feature type="region of interest" description="Disordered" evidence="6">
    <location>
        <begin position="225"/>
        <end position="261"/>
    </location>
</feature>
<reference evidence="7" key="1">
    <citation type="submission" date="2021-01" db="EMBL/GenBank/DDBJ databases">
        <authorList>
            <person name="Corre E."/>
            <person name="Pelletier E."/>
            <person name="Niang G."/>
            <person name="Scheremetjew M."/>
            <person name="Finn R."/>
            <person name="Kale V."/>
            <person name="Holt S."/>
            <person name="Cochrane G."/>
            <person name="Meng A."/>
            <person name="Brown T."/>
            <person name="Cohen L."/>
        </authorList>
    </citation>
    <scope>NUCLEOTIDE SEQUENCE</scope>
    <source>
        <strain evidence="7">CCMP219</strain>
    </source>
</reference>
<feature type="compositionally biased region" description="Low complexity" evidence="6">
    <location>
        <begin position="291"/>
        <end position="307"/>
    </location>
</feature>
<gene>
    <name evidence="7" type="ORF">CEUR00632_LOCUS4743</name>
</gene>
<evidence type="ECO:0000313" key="7">
    <source>
        <dbReference type="EMBL" id="CAD8284708.1"/>
    </source>
</evidence>
<evidence type="ECO:0000256" key="1">
    <source>
        <dbReference type="ARBA" id="ARBA00004123"/>
    </source>
</evidence>
<protein>
    <recommendedName>
        <fullName evidence="8">BRISC and BRCA1-A complex member 1</fullName>
    </recommendedName>
</protein>
<evidence type="ECO:0000256" key="4">
    <source>
        <dbReference type="ARBA" id="ARBA00023204"/>
    </source>
</evidence>
<dbReference type="PANTHER" id="PTHR15660">
    <property type="entry name" value="BRISC AND BRCA1-A COMPLEX MEMBER 1"/>
    <property type="match status" value="1"/>
</dbReference>
<evidence type="ECO:0000256" key="6">
    <source>
        <dbReference type="SAM" id="MobiDB-lite"/>
    </source>
</evidence>
<keyword evidence="5" id="KW-0539">Nucleus</keyword>
<dbReference type="GO" id="GO:0045739">
    <property type="term" value="P:positive regulation of DNA repair"/>
    <property type="evidence" value="ECO:0007669"/>
    <property type="project" value="InterPro"/>
</dbReference>
<evidence type="ECO:0008006" key="8">
    <source>
        <dbReference type="Google" id="ProtNLM"/>
    </source>
</evidence>
<dbReference type="EMBL" id="HBEC01010293">
    <property type="protein sequence ID" value="CAD8284708.1"/>
    <property type="molecule type" value="Transcribed_RNA"/>
</dbReference>
<proteinExistence type="predicted"/>
<evidence type="ECO:0000256" key="3">
    <source>
        <dbReference type="ARBA" id="ARBA00022763"/>
    </source>
</evidence>
<name>A0A7R9YT64_9CHLO</name>
<dbReference type="InterPro" id="IPR026126">
    <property type="entry name" value="BABAM1"/>
</dbReference>
<keyword evidence="2" id="KW-0963">Cytoplasm</keyword>
<accession>A0A7R9YT64</accession>
<keyword evidence="4" id="KW-0234">DNA repair</keyword>
<sequence>MSAETIIFAVDVDPETADKVSNALNRLEMLKYCINFFVACKKRVNPGHMFGIATVTNCATLVPPGAVSDPAALWQVASQSLCPASCGSGAFDLGSLATMLKSPLLLLPHLPPVRVVLFYCRSNQVTTWTSQTSAGVAVDAVYLHEKFSPGMNKVQDVYSMIEERVDKQASLSGHSAYIFETNSSNVRKLQTLVVTLLAHPKTRQPQPQLPPVPPDLATMAPMSTGATTLLRPPDGRSNNAGRPSHDTCHAASGPAANTTTDSAVASVVHTNTVTTPFSSGGHSSAQVTNISGRPSAPSGPEAPGGAPDNTQTQRRLSAAGSAPSTEGPMINVVVTDYAPGGPKGQ</sequence>
<dbReference type="GO" id="GO:0006281">
    <property type="term" value="P:DNA repair"/>
    <property type="evidence" value="ECO:0007669"/>
    <property type="project" value="UniProtKB-KW"/>
</dbReference>